<protein>
    <submittedName>
        <fullName evidence="1">Uncharacterized protein</fullName>
    </submittedName>
</protein>
<dbReference type="EnsemblMetazoa" id="Aqu2.1.24467_001">
    <property type="protein sequence ID" value="Aqu2.1.24467_001"/>
    <property type="gene ID" value="Aqu2.1.24467"/>
</dbReference>
<name>A0A1X7U936_AMPQE</name>
<organism evidence="1">
    <name type="scientific">Amphimedon queenslandica</name>
    <name type="common">Sponge</name>
    <dbReference type="NCBI Taxonomy" id="400682"/>
    <lineage>
        <taxon>Eukaryota</taxon>
        <taxon>Metazoa</taxon>
        <taxon>Porifera</taxon>
        <taxon>Demospongiae</taxon>
        <taxon>Heteroscleromorpha</taxon>
        <taxon>Haplosclerida</taxon>
        <taxon>Niphatidae</taxon>
        <taxon>Amphimedon</taxon>
    </lineage>
</organism>
<reference evidence="1" key="1">
    <citation type="submission" date="2017-05" db="UniProtKB">
        <authorList>
            <consortium name="EnsemblMetazoa"/>
        </authorList>
    </citation>
    <scope>IDENTIFICATION</scope>
</reference>
<accession>A0A1X7U936</accession>
<dbReference type="InParanoid" id="A0A1X7U936"/>
<evidence type="ECO:0000313" key="1">
    <source>
        <dbReference type="EnsemblMetazoa" id="Aqu2.1.24467_001"/>
    </source>
</evidence>
<sequence length="49" mass="5523">METCKHPDHLSIGGIRKNFLGEFQFIQPVVDLSLLCVQVFLDTNGVAYE</sequence>
<proteinExistence type="predicted"/>
<dbReference type="AlphaFoldDB" id="A0A1X7U936"/>